<organism evidence="1 2">
    <name type="scientific">Aliidiomarina iranensis</name>
    <dbReference type="NCBI Taxonomy" id="1434071"/>
    <lineage>
        <taxon>Bacteria</taxon>
        <taxon>Pseudomonadati</taxon>
        <taxon>Pseudomonadota</taxon>
        <taxon>Gammaproteobacteria</taxon>
        <taxon>Alteromonadales</taxon>
        <taxon>Idiomarinaceae</taxon>
        <taxon>Aliidiomarina</taxon>
    </lineage>
</organism>
<dbReference type="InterPro" id="IPR029055">
    <property type="entry name" value="Ntn_hydrolases_N"/>
</dbReference>
<gene>
    <name evidence="1" type="ORF">CWE08_05270</name>
</gene>
<dbReference type="Gene3D" id="3.60.20.10">
    <property type="entry name" value="Glutamine Phosphoribosylpyrophosphate, subunit 1, domain 1"/>
    <property type="match status" value="1"/>
</dbReference>
<dbReference type="AlphaFoldDB" id="A0A432W0N9"/>
<dbReference type="Pfam" id="PF06267">
    <property type="entry name" value="DUF1028"/>
    <property type="match status" value="1"/>
</dbReference>
<reference evidence="2" key="1">
    <citation type="journal article" date="2018" name="Front. Microbiol.">
        <title>Genome-Based Analysis Reveals the Taxonomy and Diversity of the Family Idiomarinaceae.</title>
        <authorList>
            <person name="Liu Y."/>
            <person name="Lai Q."/>
            <person name="Shao Z."/>
        </authorList>
    </citation>
    <scope>NUCLEOTIDE SEQUENCE [LARGE SCALE GENOMIC DNA]</scope>
    <source>
        <strain evidence="2">GBPy7</strain>
    </source>
</reference>
<dbReference type="PANTHER" id="PTHR39328:SF1">
    <property type="entry name" value="BLL2871 PROTEIN"/>
    <property type="match status" value="1"/>
</dbReference>
<dbReference type="Proteomes" id="UP000288395">
    <property type="component" value="Unassembled WGS sequence"/>
</dbReference>
<accession>A0A432W0N9</accession>
<protein>
    <submittedName>
        <fullName evidence="1">Fimbrial assembly protein FimA</fullName>
    </submittedName>
</protein>
<comment type="caution">
    <text evidence="1">The sequence shown here is derived from an EMBL/GenBank/DDBJ whole genome shotgun (WGS) entry which is preliminary data.</text>
</comment>
<dbReference type="EMBL" id="PIPJ01000002">
    <property type="protein sequence ID" value="RUO22585.1"/>
    <property type="molecule type" value="Genomic_DNA"/>
</dbReference>
<proteinExistence type="predicted"/>
<keyword evidence="2" id="KW-1185">Reference proteome</keyword>
<name>A0A432W0N9_9GAMM</name>
<dbReference type="InterPro" id="IPR010430">
    <property type="entry name" value="DUF1028"/>
</dbReference>
<dbReference type="SUPFAM" id="SSF56235">
    <property type="entry name" value="N-terminal nucleophile aminohydrolases (Ntn hydrolases)"/>
    <property type="match status" value="1"/>
</dbReference>
<evidence type="ECO:0000313" key="1">
    <source>
        <dbReference type="EMBL" id="RUO22585.1"/>
    </source>
</evidence>
<evidence type="ECO:0000313" key="2">
    <source>
        <dbReference type="Proteomes" id="UP000288395"/>
    </source>
</evidence>
<sequence length="294" mass="31319">MKPMIATYTLAVRDPGTESLGIITASNFLAVGALVPWINARAGLVVSQSFANPDAAGSALESLRDGRSPEQAMDDFLIADDLAAVRQVGIMNCAGETHLYTGSECTPEMESVAGENFFVLGNMLLAGTAQAVATAYSKARHDGLEMGTAMIKAMLAGQQHGGDKRGKLAAAMIIKRPHGGYLGGSDTVVDLRVDAAARPLAELRDLYSVFKLYNPQLFDYQMLDLVNLTAADLRIIDDLLQQLSPDSPVTLEQPEAVAQLLAQHNLAANFEAKKLQVSSLLLSEATGFLRLTAL</sequence>
<dbReference type="PANTHER" id="PTHR39328">
    <property type="entry name" value="BLL2871 PROTEIN"/>
    <property type="match status" value="1"/>
</dbReference>